<dbReference type="OrthoDB" id="6929199at2"/>
<evidence type="ECO:0000259" key="3">
    <source>
        <dbReference type="PROSITE" id="PS50977"/>
    </source>
</evidence>
<dbReference type="EMBL" id="BANX01000007">
    <property type="protein sequence ID" value="GAC67310.1"/>
    <property type="molecule type" value="Genomic_DNA"/>
</dbReference>
<dbReference type="InterPro" id="IPR009057">
    <property type="entry name" value="Homeodomain-like_sf"/>
</dbReference>
<dbReference type="InterPro" id="IPR050109">
    <property type="entry name" value="HTH-type_TetR-like_transc_reg"/>
</dbReference>
<dbReference type="PANTHER" id="PTHR30055:SF231">
    <property type="entry name" value="TRANSCRIPTIONAL REGULATORY PROTEIN (PROBABLY DEOR-FAMILY)-RELATED"/>
    <property type="match status" value="1"/>
</dbReference>
<protein>
    <submittedName>
        <fullName evidence="4">Putative TetR family transcriptional regulator</fullName>
    </submittedName>
</protein>
<evidence type="ECO:0000313" key="5">
    <source>
        <dbReference type="Proteomes" id="UP000011666"/>
    </source>
</evidence>
<dbReference type="eggNOG" id="COG3226">
    <property type="taxonomic scope" value="Bacteria"/>
</dbReference>
<dbReference type="SUPFAM" id="SSF48498">
    <property type="entry name" value="Tetracyclin repressor-like, C-terminal domain"/>
    <property type="match status" value="1"/>
</dbReference>
<keyword evidence="5" id="KW-1185">Reference proteome</keyword>
<sequence>MAENAPRRRRRDPAERRRSIVAAATELVRELGSAGLTHRLVAERAGVPLGATTQYFATLDDLRAEALAALADEVDVSLSEVADALIGHGPSPEAFARTLHDYISDEQMARADMALLSAAMVDPHLRDLALRWSTGLIDLLSPHVGAGTARAVTAFVDGATIHALLHGTPMSVEEITHTLNALLTSGGNDVRDDR</sequence>
<feature type="domain" description="HTH tetR-type" evidence="3">
    <location>
        <begin position="14"/>
        <end position="74"/>
    </location>
</feature>
<dbReference type="Gene3D" id="1.10.357.10">
    <property type="entry name" value="Tetracycline Repressor, domain 2"/>
    <property type="match status" value="1"/>
</dbReference>
<gene>
    <name evidence="4" type="ORF">GS4_07_00590</name>
</gene>
<dbReference type="AlphaFoldDB" id="M0QFD1"/>
<dbReference type="PROSITE" id="PS50977">
    <property type="entry name" value="HTH_TETR_2"/>
    <property type="match status" value="1"/>
</dbReference>
<dbReference type="Pfam" id="PF17940">
    <property type="entry name" value="TetR_C_31"/>
    <property type="match status" value="1"/>
</dbReference>
<dbReference type="STRING" id="1223545.GS4_07_00590"/>
<comment type="caution">
    <text evidence="4">The sequence shown here is derived from an EMBL/GenBank/DDBJ whole genome shotgun (WGS) entry which is preliminary data.</text>
</comment>
<dbReference type="InterPro" id="IPR036271">
    <property type="entry name" value="Tet_transcr_reg_TetR-rel_C_sf"/>
</dbReference>
<evidence type="ECO:0000313" key="4">
    <source>
        <dbReference type="EMBL" id="GAC67310.1"/>
    </source>
</evidence>
<dbReference type="GO" id="GO:0000976">
    <property type="term" value="F:transcription cis-regulatory region binding"/>
    <property type="evidence" value="ECO:0007669"/>
    <property type="project" value="TreeGrafter"/>
</dbReference>
<dbReference type="InterPro" id="IPR041583">
    <property type="entry name" value="TetR_C_31"/>
</dbReference>
<accession>M0QFD1</accession>
<reference evidence="4 5" key="1">
    <citation type="submission" date="2013-01" db="EMBL/GenBank/DDBJ databases">
        <title>Whole genome shotgun sequence of Gordonia soli NBRC 108243.</title>
        <authorList>
            <person name="Isaki-Nakamura S."/>
            <person name="Hosoyama A."/>
            <person name="Tsuchikane K."/>
            <person name="Ando Y."/>
            <person name="Baba S."/>
            <person name="Ohji S."/>
            <person name="Hamada M."/>
            <person name="Tamura T."/>
            <person name="Yamazoe A."/>
            <person name="Yamazaki S."/>
            <person name="Fujita N."/>
        </authorList>
    </citation>
    <scope>NUCLEOTIDE SEQUENCE [LARGE SCALE GENOMIC DNA]</scope>
    <source>
        <strain evidence="4 5">NBRC 108243</strain>
    </source>
</reference>
<dbReference type="Proteomes" id="UP000011666">
    <property type="component" value="Unassembled WGS sequence"/>
</dbReference>
<proteinExistence type="predicted"/>
<organism evidence="4 5">
    <name type="scientific">Gordonia soli NBRC 108243</name>
    <dbReference type="NCBI Taxonomy" id="1223545"/>
    <lineage>
        <taxon>Bacteria</taxon>
        <taxon>Bacillati</taxon>
        <taxon>Actinomycetota</taxon>
        <taxon>Actinomycetes</taxon>
        <taxon>Mycobacteriales</taxon>
        <taxon>Gordoniaceae</taxon>
        <taxon>Gordonia</taxon>
    </lineage>
</organism>
<dbReference type="PANTHER" id="PTHR30055">
    <property type="entry name" value="HTH-TYPE TRANSCRIPTIONAL REGULATOR RUTR"/>
    <property type="match status" value="1"/>
</dbReference>
<dbReference type="SUPFAM" id="SSF46689">
    <property type="entry name" value="Homeodomain-like"/>
    <property type="match status" value="1"/>
</dbReference>
<evidence type="ECO:0000256" key="2">
    <source>
        <dbReference type="PROSITE-ProRule" id="PRU00335"/>
    </source>
</evidence>
<feature type="DNA-binding region" description="H-T-H motif" evidence="2">
    <location>
        <begin position="37"/>
        <end position="56"/>
    </location>
</feature>
<dbReference type="GO" id="GO:0003700">
    <property type="term" value="F:DNA-binding transcription factor activity"/>
    <property type="evidence" value="ECO:0007669"/>
    <property type="project" value="TreeGrafter"/>
</dbReference>
<dbReference type="InterPro" id="IPR001647">
    <property type="entry name" value="HTH_TetR"/>
</dbReference>
<evidence type="ECO:0000256" key="1">
    <source>
        <dbReference type="ARBA" id="ARBA00023125"/>
    </source>
</evidence>
<keyword evidence="1 2" id="KW-0238">DNA-binding</keyword>
<dbReference type="RefSeq" id="WP_007618348.1">
    <property type="nucleotide sequence ID" value="NZ_BANX01000007.1"/>
</dbReference>
<name>M0QFD1_9ACTN</name>